<evidence type="ECO:0000259" key="5">
    <source>
        <dbReference type="PROSITE" id="PS51350"/>
    </source>
</evidence>
<organism evidence="7 8">
    <name type="scientific">Trueperella pecoris</name>
    <dbReference type="NCBI Taxonomy" id="2733571"/>
    <lineage>
        <taxon>Bacteria</taxon>
        <taxon>Bacillati</taxon>
        <taxon>Actinomycetota</taxon>
        <taxon>Actinomycetes</taxon>
        <taxon>Actinomycetales</taxon>
        <taxon>Actinomycetaceae</taxon>
        <taxon>Trueperella</taxon>
    </lineage>
</organism>
<dbReference type="InterPro" id="IPR036650">
    <property type="entry name" value="CAT_RNA-bd_dom_sf"/>
</dbReference>
<dbReference type="InterPro" id="IPR001020">
    <property type="entry name" value="PTS_HPr_His_P_site"/>
</dbReference>
<dbReference type="Gene3D" id="3.30.1340.10">
    <property type="entry name" value="HPr-like"/>
    <property type="match status" value="1"/>
</dbReference>
<dbReference type="SUPFAM" id="SSF55594">
    <property type="entry name" value="HPr-like"/>
    <property type="match status" value="1"/>
</dbReference>
<dbReference type="PRINTS" id="PR00107">
    <property type="entry name" value="PHOSPHOCPHPR"/>
</dbReference>
<proteinExistence type="predicted"/>
<comment type="function">
    <text evidence="1">General (non sugar-specific) component of the phosphoenolpyruvate-dependent sugar phosphotransferase system (sugar PTS). This major carbohydrate active-transport system catalyzes the phosphorylation of incoming sugar substrates concomitantly with their translocation across the cell membrane. The phosphoryl group from phosphoenolpyruvate (PEP) is transferred to the phosphoryl carrier protein HPr by enzyme I. Phospho-HPr then transfers it to the PTS EIIA domain.</text>
</comment>
<dbReference type="Pfam" id="PF03123">
    <property type="entry name" value="CAT_RBD"/>
    <property type="match status" value="1"/>
</dbReference>
<dbReference type="NCBIfam" id="TIGR01003">
    <property type="entry name" value="PTS_HPr_family"/>
    <property type="match status" value="1"/>
</dbReference>
<dbReference type="InterPro" id="IPR000032">
    <property type="entry name" value="HPr-like"/>
</dbReference>
<feature type="domain" description="PRD" evidence="6">
    <location>
        <begin position="177"/>
        <end position="287"/>
    </location>
</feature>
<dbReference type="Gene3D" id="1.10.1790.10">
    <property type="entry name" value="PRD domain"/>
    <property type="match status" value="2"/>
</dbReference>
<dbReference type="SUPFAM" id="SSF63520">
    <property type="entry name" value="PTS-regulatory domain, PRD"/>
    <property type="match status" value="2"/>
</dbReference>
<gene>
    <name evidence="7" type="ORF">INS88_08975</name>
</gene>
<dbReference type="Gene3D" id="2.30.24.10">
    <property type="entry name" value="CAT RNA-binding domain"/>
    <property type="match status" value="1"/>
</dbReference>
<dbReference type="InterPro" id="IPR050661">
    <property type="entry name" value="BglG_antiterminators"/>
</dbReference>
<dbReference type="SUPFAM" id="SSF50151">
    <property type="entry name" value="SacY-like RNA-binding domain"/>
    <property type="match status" value="1"/>
</dbReference>
<dbReference type="InterPro" id="IPR004341">
    <property type="entry name" value="CAT_RNA-bd_dom"/>
</dbReference>
<dbReference type="PROSITE" id="PS51372">
    <property type="entry name" value="PRD_2"/>
    <property type="match status" value="2"/>
</dbReference>
<dbReference type="InterPro" id="IPR036634">
    <property type="entry name" value="PRD_sf"/>
</dbReference>
<dbReference type="PROSITE" id="PS00369">
    <property type="entry name" value="PTS_HPR_HIS"/>
    <property type="match status" value="1"/>
</dbReference>
<protein>
    <recommendedName>
        <fullName evidence="2">Phosphocarrier protein HPr</fullName>
    </recommendedName>
</protein>
<keyword evidence="3" id="KW-0677">Repeat</keyword>
<name>A0A7M1QU96_9ACTO</name>
<dbReference type="EMBL" id="CP063213">
    <property type="protein sequence ID" value="QOR45381.1"/>
    <property type="molecule type" value="Genomic_DNA"/>
</dbReference>
<evidence type="ECO:0000256" key="2">
    <source>
        <dbReference type="ARBA" id="ARBA00020422"/>
    </source>
</evidence>
<dbReference type="InterPro" id="IPR011608">
    <property type="entry name" value="PRD"/>
</dbReference>
<accession>A0A7M1QU96</accession>
<dbReference type="SMART" id="SM01061">
    <property type="entry name" value="CAT_RBD"/>
    <property type="match status" value="1"/>
</dbReference>
<evidence type="ECO:0000259" key="6">
    <source>
        <dbReference type="PROSITE" id="PS51372"/>
    </source>
</evidence>
<dbReference type="CDD" id="cd00367">
    <property type="entry name" value="PTS-HPr_like"/>
    <property type="match status" value="1"/>
</dbReference>
<evidence type="ECO:0000256" key="4">
    <source>
        <dbReference type="SAM" id="MobiDB-lite"/>
    </source>
</evidence>
<dbReference type="PANTHER" id="PTHR30185:SF15">
    <property type="entry name" value="CRYPTIC BETA-GLUCOSIDE BGL OPERON ANTITERMINATOR"/>
    <property type="match status" value="1"/>
</dbReference>
<dbReference type="PROSITE" id="PS51350">
    <property type="entry name" value="PTS_HPR_DOM"/>
    <property type="match status" value="1"/>
</dbReference>
<dbReference type="AlphaFoldDB" id="A0A7M1QU96"/>
<keyword evidence="8" id="KW-1185">Reference proteome</keyword>
<reference evidence="7 8" key="1">
    <citation type="submission" date="2020-10" db="EMBL/GenBank/DDBJ databases">
        <title>Trueperella pecoris sp. nov. isolated from bovine and porcine specimens.</title>
        <authorList>
            <person name="Schoenecker L."/>
            <person name="Schnydrig P."/>
            <person name="Brodard I."/>
            <person name="Thomann A."/>
            <person name="Hemphill A."/>
            <person name="Rodriguez-Campos S."/>
            <person name="Perreten V."/>
            <person name="Jores J."/>
            <person name="Kittl S."/>
        </authorList>
    </citation>
    <scope>NUCLEOTIDE SEQUENCE [LARGE SCALE GENOMIC DNA]</scope>
    <source>
        <strain evidence="7 8">15A0121</strain>
    </source>
</reference>
<feature type="domain" description="PRD" evidence="6">
    <location>
        <begin position="67"/>
        <end position="176"/>
    </location>
</feature>
<feature type="region of interest" description="Disordered" evidence="4">
    <location>
        <begin position="287"/>
        <end position="307"/>
    </location>
</feature>
<dbReference type="GO" id="GO:0003723">
    <property type="term" value="F:RNA binding"/>
    <property type="evidence" value="ECO:0007669"/>
    <property type="project" value="InterPro"/>
</dbReference>
<dbReference type="InterPro" id="IPR035895">
    <property type="entry name" value="HPr-like_sf"/>
</dbReference>
<feature type="domain" description="HPr" evidence="5">
    <location>
        <begin position="310"/>
        <end position="397"/>
    </location>
</feature>
<evidence type="ECO:0000313" key="8">
    <source>
        <dbReference type="Proteomes" id="UP000595053"/>
    </source>
</evidence>
<sequence>MEVLRVFNNNVILAKDASRGGGEVIVTGRGVGFQVKAGAAVDPAKVARVFVPSDGRDSDHVAELLADIPLENITLMTDVIAAADLPSSLAGSATLLIALADHIGFAMRRAHEGLAIEYPLRSEVSSLYSEEFAQAQRILGLVNTNLARLGRPALPEGEAVALALHLVNAGFATGDLSFTYRMTGVLQQLIKVIEEFYNVSVSSDTVSVGRFITHLRYLFVRIHQHNQLTDEHSAVGAAIRDADPQAYRCAGMLASLIELRLDQALTSDEIAYLALHISRIAHSARAPGSWTTTSDELGDADNPSRKETPMITRTATIASAVGLHARPAALFTAAVEETGFDITISLDGEEADASSILEVMTLGAGQGDVVTLASEDEAAGGALADLAAMLERDLDAE</sequence>
<dbReference type="Proteomes" id="UP000595053">
    <property type="component" value="Chromosome"/>
</dbReference>
<dbReference type="PANTHER" id="PTHR30185">
    <property type="entry name" value="CRYPTIC BETA-GLUCOSIDE BGL OPERON ANTITERMINATOR"/>
    <property type="match status" value="1"/>
</dbReference>
<evidence type="ECO:0000256" key="3">
    <source>
        <dbReference type="ARBA" id="ARBA00022737"/>
    </source>
</evidence>
<dbReference type="Pfam" id="PF00381">
    <property type="entry name" value="PTS-HPr"/>
    <property type="match status" value="1"/>
</dbReference>
<evidence type="ECO:0000313" key="7">
    <source>
        <dbReference type="EMBL" id="QOR45381.1"/>
    </source>
</evidence>
<evidence type="ECO:0000256" key="1">
    <source>
        <dbReference type="ARBA" id="ARBA00003681"/>
    </source>
</evidence>
<dbReference type="GO" id="GO:0006355">
    <property type="term" value="P:regulation of DNA-templated transcription"/>
    <property type="evidence" value="ECO:0007669"/>
    <property type="project" value="InterPro"/>
</dbReference>
<dbReference type="Pfam" id="PF00874">
    <property type="entry name" value="PRD"/>
    <property type="match status" value="2"/>
</dbReference>